<evidence type="ECO:0000313" key="2">
    <source>
        <dbReference type="Proteomes" id="UP001151234"/>
    </source>
</evidence>
<comment type="caution">
    <text evidence="1">The sequence shown here is derived from an EMBL/GenBank/DDBJ whole genome shotgun (WGS) entry which is preliminary data.</text>
</comment>
<evidence type="ECO:0000313" key="1">
    <source>
        <dbReference type="EMBL" id="MDA5399137.1"/>
    </source>
</evidence>
<dbReference type="AlphaFoldDB" id="A0A9X3UIM3"/>
<reference evidence="1" key="1">
    <citation type="submission" date="2022-11" db="EMBL/GenBank/DDBJ databases">
        <title>Draft genome sequence of Hoeflea poritis E7-10 and Hoeflea prorocentri PM5-8, separated from scleractinian coral Porites lutea and marine dinoflagellate.</title>
        <authorList>
            <person name="Zhang G."/>
            <person name="Wei Q."/>
            <person name="Cai L."/>
        </authorList>
    </citation>
    <scope>NUCLEOTIDE SEQUENCE</scope>
    <source>
        <strain evidence="1">PM5-8</strain>
    </source>
</reference>
<accession>A0A9X3UIM3</accession>
<protein>
    <submittedName>
        <fullName evidence="1">Uncharacterized protein</fullName>
    </submittedName>
</protein>
<keyword evidence="2" id="KW-1185">Reference proteome</keyword>
<sequence>MTGPDEFIEAHIYVDEDGMTRDKATGKYAGTGQNGTHFTYVVY</sequence>
<dbReference type="RefSeq" id="WP_267990584.1">
    <property type="nucleotide sequence ID" value="NZ_JAPJZI010000001.1"/>
</dbReference>
<proteinExistence type="predicted"/>
<name>A0A9X3UIM3_9HYPH</name>
<dbReference type="EMBL" id="JAPJZI010000001">
    <property type="protein sequence ID" value="MDA5399137.1"/>
    <property type="molecule type" value="Genomic_DNA"/>
</dbReference>
<gene>
    <name evidence="1" type="ORF">OQ273_11180</name>
</gene>
<organism evidence="1 2">
    <name type="scientific">Hoeflea prorocentri</name>
    <dbReference type="NCBI Taxonomy" id="1922333"/>
    <lineage>
        <taxon>Bacteria</taxon>
        <taxon>Pseudomonadati</taxon>
        <taxon>Pseudomonadota</taxon>
        <taxon>Alphaproteobacteria</taxon>
        <taxon>Hyphomicrobiales</taxon>
        <taxon>Rhizobiaceae</taxon>
        <taxon>Hoeflea</taxon>
    </lineage>
</organism>
<dbReference type="Proteomes" id="UP001151234">
    <property type="component" value="Unassembled WGS sequence"/>
</dbReference>